<evidence type="ECO:0000256" key="11">
    <source>
        <dbReference type="ARBA" id="ARBA00038679"/>
    </source>
</evidence>
<evidence type="ECO:0000256" key="10">
    <source>
        <dbReference type="ARBA" id="ARBA00037946"/>
    </source>
</evidence>
<evidence type="ECO:0000256" key="7">
    <source>
        <dbReference type="ARBA" id="ARBA00023170"/>
    </source>
</evidence>
<evidence type="ECO:0000256" key="1">
    <source>
        <dbReference type="ARBA" id="ARBA00004141"/>
    </source>
</evidence>
<dbReference type="PANTHER" id="PTHR21137:SF37">
    <property type="entry name" value="ODORANT RECEPTOR 46A, ISOFORM B-RELATED"/>
    <property type="match status" value="1"/>
</dbReference>
<feature type="transmembrane region" description="Helical" evidence="12">
    <location>
        <begin position="257"/>
        <end position="282"/>
    </location>
</feature>
<dbReference type="GO" id="GO:0007165">
    <property type="term" value="P:signal transduction"/>
    <property type="evidence" value="ECO:0007669"/>
    <property type="project" value="UniProtKB-KW"/>
</dbReference>
<keyword evidence="7 12" id="KW-0675">Receptor</keyword>
<organism evidence="13">
    <name type="scientific">Glyphodes pyloalis</name>
    <name type="common">Lesser mulberry snout moth</name>
    <dbReference type="NCBI Taxonomy" id="1242752"/>
    <lineage>
        <taxon>Eukaryota</taxon>
        <taxon>Metazoa</taxon>
        <taxon>Ecdysozoa</taxon>
        <taxon>Arthropoda</taxon>
        <taxon>Hexapoda</taxon>
        <taxon>Insecta</taxon>
        <taxon>Pterygota</taxon>
        <taxon>Neoptera</taxon>
        <taxon>Endopterygota</taxon>
        <taxon>Lepidoptera</taxon>
        <taxon>Glossata</taxon>
        <taxon>Ditrysia</taxon>
        <taxon>Pyraloidea</taxon>
        <taxon>Crambidae</taxon>
        <taxon>Spilomelinae</taxon>
        <taxon>Glyphodes</taxon>
    </lineage>
</organism>
<keyword evidence="8 12" id="KW-0807">Transducer</keyword>
<comment type="function">
    <text evidence="9">Odorant receptor which mediates acceptance or avoidance behavior, depending on its substrates. The odorant receptor repertoire encodes a large collection of odor stimuli that vary widely in identity, intensity, and duration. May form a complex with Orco to form odorant-sensing units, providing sensitive and prolonged odorant signaling and calcium permeability.</text>
</comment>
<gene>
    <name evidence="13" type="primary">OR43</name>
</gene>
<dbReference type="InterPro" id="IPR004117">
    <property type="entry name" value="7tm6_olfct_rcpt"/>
</dbReference>
<comment type="similarity">
    <text evidence="10">Belongs to the insect chemoreceptor superfamily. Heteromeric odorant receptor channel (TC 1.A.69) family. Or2a subfamily.</text>
</comment>
<dbReference type="AlphaFoldDB" id="A0A6M3GXV4"/>
<evidence type="ECO:0000256" key="4">
    <source>
        <dbReference type="ARBA" id="ARBA00022725"/>
    </source>
</evidence>
<comment type="caution">
    <text evidence="12">Lacks conserved residue(s) required for the propagation of feature annotation.</text>
</comment>
<evidence type="ECO:0000256" key="3">
    <source>
        <dbReference type="ARBA" id="ARBA00022692"/>
    </source>
</evidence>
<feature type="transmembrane region" description="Helical" evidence="12">
    <location>
        <begin position="128"/>
        <end position="150"/>
    </location>
</feature>
<evidence type="ECO:0000256" key="2">
    <source>
        <dbReference type="ARBA" id="ARBA00022606"/>
    </source>
</evidence>
<proteinExistence type="evidence at transcript level"/>
<feature type="transmembrane region" description="Helical" evidence="12">
    <location>
        <begin position="33"/>
        <end position="56"/>
    </location>
</feature>
<dbReference type="EMBL" id="MK821034">
    <property type="protein sequence ID" value="QIJ45821.1"/>
    <property type="molecule type" value="mRNA"/>
</dbReference>
<reference evidence="13" key="1">
    <citation type="submission" date="2019-04" db="EMBL/GenBank/DDBJ databases">
        <authorList>
            <person name="Sheng S."/>
        </authorList>
    </citation>
    <scope>NUCLEOTIDE SEQUENCE</scope>
</reference>
<feature type="transmembrane region" description="Helical" evidence="12">
    <location>
        <begin position="288"/>
        <end position="309"/>
    </location>
</feature>
<accession>A0A6M3GXV4</accession>
<sequence length="388" mass="45725">MAFKQIDCFNNNQKFWKILGLCPENDVWPYYNYYSTFLILIAVILYDSLLTVNFFFLPRQLDIFIEEMLFYFMELAVTSKVFTFFFQRYKIKQILSTLESEIFQPSTDEGYDIINKAKKFNVRFWKTVTAVSITSHFTHVFGSFFVNLFLSVKLELPICSYSFLSEDTLQKWFYPLFFYQVLGMHIHMWCNVNIDTFFLGVMIFVIAQLDILDIELKRLTNNVHDDLDGDKILNNRLNEAVNHYCELVKFCYLVEDVFSVTLIIQFGMASCIICVCLFRFTLTATADYYVFLATYMFIMIIQIMLPCWFGTQIMDKSCLLASAIYSSDWTPRSKRFKTSLRILVERLNRPITIVGGKMFPLSLDTFTSIMNSAYSFFTLLRHMQTREG</sequence>
<name>A0A6M3GXV4_GLYPY</name>
<evidence type="ECO:0000256" key="8">
    <source>
        <dbReference type="ARBA" id="ARBA00023224"/>
    </source>
</evidence>
<comment type="subcellular location">
    <subcellularLocation>
        <location evidence="12">Cell membrane</location>
        <topology evidence="12">Multi-pass membrane protein</topology>
    </subcellularLocation>
    <subcellularLocation>
        <location evidence="1">Membrane</location>
        <topology evidence="1">Multi-pass membrane protein</topology>
    </subcellularLocation>
</comment>
<keyword evidence="3 12" id="KW-0812">Transmembrane</keyword>
<protein>
    <recommendedName>
        <fullName evidence="12">Odorant receptor</fullName>
    </recommendedName>
</protein>
<keyword evidence="2 12" id="KW-0716">Sensory transduction</keyword>
<evidence type="ECO:0000256" key="12">
    <source>
        <dbReference type="RuleBase" id="RU351113"/>
    </source>
</evidence>
<keyword evidence="4 12" id="KW-0552">Olfaction</keyword>
<evidence type="ECO:0000256" key="9">
    <source>
        <dbReference type="ARBA" id="ARBA00037764"/>
    </source>
</evidence>
<dbReference type="Pfam" id="PF02949">
    <property type="entry name" value="7tm_6"/>
    <property type="match status" value="1"/>
</dbReference>
<evidence type="ECO:0000256" key="6">
    <source>
        <dbReference type="ARBA" id="ARBA00023136"/>
    </source>
</evidence>
<keyword evidence="5 12" id="KW-1133">Transmembrane helix</keyword>
<comment type="subunit">
    <text evidence="11">Interacts with Orco. Complexes exist early in the endomembrane system in olfactory sensory neurons (OSNs), coupling these complexes to the conserved ciliary trafficking pathway.</text>
</comment>
<keyword evidence="6 12" id="KW-0472">Membrane</keyword>
<dbReference type="GO" id="GO:0004984">
    <property type="term" value="F:olfactory receptor activity"/>
    <property type="evidence" value="ECO:0007669"/>
    <property type="project" value="InterPro"/>
</dbReference>
<evidence type="ECO:0000256" key="5">
    <source>
        <dbReference type="ARBA" id="ARBA00022989"/>
    </source>
</evidence>
<dbReference type="GO" id="GO:0005886">
    <property type="term" value="C:plasma membrane"/>
    <property type="evidence" value="ECO:0007669"/>
    <property type="project" value="UniProtKB-SubCell"/>
</dbReference>
<feature type="transmembrane region" description="Helical" evidence="12">
    <location>
        <begin position="68"/>
        <end position="86"/>
    </location>
</feature>
<dbReference type="PANTHER" id="PTHR21137">
    <property type="entry name" value="ODORANT RECEPTOR"/>
    <property type="match status" value="1"/>
</dbReference>
<dbReference type="GO" id="GO:0005549">
    <property type="term" value="F:odorant binding"/>
    <property type="evidence" value="ECO:0007669"/>
    <property type="project" value="InterPro"/>
</dbReference>
<evidence type="ECO:0000313" key="13">
    <source>
        <dbReference type="EMBL" id="QIJ45821.1"/>
    </source>
</evidence>
<feature type="transmembrane region" description="Helical" evidence="12">
    <location>
        <begin position="194"/>
        <end position="212"/>
    </location>
</feature>